<protein>
    <submittedName>
        <fullName evidence="1">Uncharacterized protein</fullName>
    </submittedName>
</protein>
<dbReference type="Proteomes" id="UP000239757">
    <property type="component" value="Unassembled WGS sequence"/>
</dbReference>
<evidence type="ECO:0000313" key="2">
    <source>
        <dbReference type="Proteomes" id="UP000239757"/>
    </source>
</evidence>
<gene>
    <name evidence="1" type="ORF">GOBAR_AA39467</name>
</gene>
<evidence type="ECO:0000313" key="1">
    <source>
        <dbReference type="EMBL" id="PPR81247.1"/>
    </source>
</evidence>
<organism evidence="1 2">
    <name type="scientific">Gossypium barbadense</name>
    <name type="common">Sea Island cotton</name>
    <name type="synonym">Hibiscus barbadensis</name>
    <dbReference type="NCBI Taxonomy" id="3634"/>
    <lineage>
        <taxon>Eukaryota</taxon>
        <taxon>Viridiplantae</taxon>
        <taxon>Streptophyta</taxon>
        <taxon>Embryophyta</taxon>
        <taxon>Tracheophyta</taxon>
        <taxon>Spermatophyta</taxon>
        <taxon>Magnoliopsida</taxon>
        <taxon>eudicotyledons</taxon>
        <taxon>Gunneridae</taxon>
        <taxon>Pentapetalae</taxon>
        <taxon>rosids</taxon>
        <taxon>malvids</taxon>
        <taxon>Malvales</taxon>
        <taxon>Malvaceae</taxon>
        <taxon>Malvoideae</taxon>
        <taxon>Gossypium</taxon>
    </lineage>
</organism>
<proteinExistence type="predicted"/>
<sequence length="86" mass="9887">MPTHWSPSGEPYGAKCSINNRTQAPIALGLQFTKFHQNRNREQLLFRFSSLRHGNVFDTWSSFPGDLCLLWDPISEIPTVENQIIK</sequence>
<accession>A0A2P5VQY0</accession>
<reference evidence="1 2" key="1">
    <citation type="submission" date="2015-01" db="EMBL/GenBank/DDBJ databases">
        <title>Genome of allotetraploid Gossypium barbadense reveals genomic plasticity and fiber elongation in cotton evolution.</title>
        <authorList>
            <person name="Chen X."/>
            <person name="Liu X."/>
            <person name="Zhao B."/>
            <person name="Zheng H."/>
            <person name="Hu Y."/>
            <person name="Lu G."/>
            <person name="Yang C."/>
            <person name="Chen J."/>
            <person name="Shan C."/>
            <person name="Zhang L."/>
            <person name="Zhou Y."/>
            <person name="Wang L."/>
            <person name="Guo W."/>
            <person name="Bai Y."/>
            <person name="Ruan J."/>
            <person name="Shangguan X."/>
            <person name="Mao Y."/>
            <person name="Jiang J."/>
            <person name="Zhu Y."/>
            <person name="Lei J."/>
            <person name="Kang H."/>
            <person name="Chen S."/>
            <person name="He X."/>
            <person name="Wang R."/>
            <person name="Wang Y."/>
            <person name="Chen J."/>
            <person name="Wang L."/>
            <person name="Yu S."/>
            <person name="Wang B."/>
            <person name="Wei J."/>
            <person name="Song S."/>
            <person name="Lu X."/>
            <person name="Gao Z."/>
            <person name="Gu W."/>
            <person name="Deng X."/>
            <person name="Ma D."/>
            <person name="Wang S."/>
            <person name="Liang W."/>
            <person name="Fang L."/>
            <person name="Cai C."/>
            <person name="Zhu X."/>
            <person name="Zhou B."/>
            <person name="Zhang Y."/>
            <person name="Chen Z."/>
            <person name="Xu S."/>
            <person name="Zhu R."/>
            <person name="Wang S."/>
            <person name="Zhang T."/>
            <person name="Zhao G."/>
        </authorList>
    </citation>
    <scope>NUCLEOTIDE SEQUENCE [LARGE SCALE GENOMIC DNA]</scope>
    <source>
        <strain evidence="2">cv. Xinhai21</strain>
        <tissue evidence="1">Leaf</tissue>
    </source>
</reference>
<dbReference type="AlphaFoldDB" id="A0A2P5VQY0"/>
<dbReference type="EMBL" id="KZ671418">
    <property type="protein sequence ID" value="PPR81247.1"/>
    <property type="molecule type" value="Genomic_DNA"/>
</dbReference>
<name>A0A2P5VQY0_GOSBA</name>